<evidence type="ECO:0000313" key="6">
    <source>
        <dbReference type="Proteomes" id="UP000199225"/>
    </source>
</evidence>
<dbReference type="InterPro" id="IPR006949">
    <property type="entry name" value="Barrel_Baseplate_J-like"/>
</dbReference>
<dbReference type="Proteomes" id="UP000199225">
    <property type="component" value="Unassembled WGS sequence"/>
</dbReference>
<gene>
    <name evidence="5" type="ORF">SAMN04490247_3122</name>
</gene>
<sequence>MAREDEIHQEMLDGIDNSYEKVEGSFPYALTRPPAIKIAAVEKDQEAITNKLSIENLSGDELETRINDRTGLSRRPATHAIGELQVEGNGTVNQGDAFETEAGVQYEATETVTIDETGTVSIKAVEAGTIGNVPANQITQIPVTLDGINAVTNPSPTYDGFAAESDTDLLDRYYEKIRTPSTSGNRYHYINWAKEVPGVGEVRVFPLWNGDNTVKVVIIDSDRTPASPELVSDVQEEIDPGITGLGDGTAPIGAFVTVESATALTIDVSFTVTITTGFSQSDVETEVTQAITDHLYDVAFQEDYVSYAQIGALILGCESVADYTNLTVNGGTSNVSVGEQEVAVMGSVTIA</sequence>
<dbReference type="Pfam" id="PF26079">
    <property type="entry name" value="Baseplate_J_C"/>
    <property type="match status" value="1"/>
</dbReference>
<organism evidence="5 6">
    <name type="scientific">Salimicrobium halophilum</name>
    <dbReference type="NCBI Taxonomy" id="86666"/>
    <lineage>
        <taxon>Bacteria</taxon>
        <taxon>Bacillati</taxon>
        <taxon>Bacillota</taxon>
        <taxon>Bacilli</taxon>
        <taxon>Bacillales</taxon>
        <taxon>Bacillaceae</taxon>
        <taxon>Salimicrobium</taxon>
    </lineage>
</organism>
<evidence type="ECO:0000259" key="3">
    <source>
        <dbReference type="Pfam" id="PF26078"/>
    </source>
</evidence>
<feature type="domain" description="Baseplate protein J-like barrel" evidence="2">
    <location>
        <begin position="86"/>
        <end position="160"/>
    </location>
</feature>
<dbReference type="STRING" id="86666.SAMN04490247_3122"/>
<dbReference type="PANTHER" id="PTHR37829">
    <property type="entry name" value="PHAGE-LIKE ELEMENT PBSX PROTEIN XKDT"/>
    <property type="match status" value="1"/>
</dbReference>
<dbReference type="AlphaFoldDB" id="A0A1G8WCZ3"/>
<comment type="similarity">
    <text evidence="1">Belongs to the Mu gp47/PBSX XkdT family.</text>
</comment>
<dbReference type="PANTHER" id="PTHR37829:SF3">
    <property type="entry name" value="PROTEIN JAYE-RELATED"/>
    <property type="match status" value="1"/>
</dbReference>
<dbReference type="OrthoDB" id="2554267at2"/>
<dbReference type="Pfam" id="PF04865">
    <property type="entry name" value="Baseplate_J"/>
    <property type="match status" value="1"/>
</dbReference>
<dbReference type="EMBL" id="FNEV01000015">
    <property type="protein sequence ID" value="SDJ76114.1"/>
    <property type="molecule type" value="Genomic_DNA"/>
</dbReference>
<feature type="domain" description="Baseplate J-like central" evidence="3">
    <location>
        <begin position="181"/>
        <end position="259"/>
    </location>
</feature>
<dbReference type="RefSeq" id="WP_093194774.1">
    <property type="nucleotide sequence ID" value="NZ_FNEV01000015.1"/>
</dbReference>
<proteinExistence type="inferred from homology"/>
<evidence type="ECO:0000256" key="1">
    <source>
        <dbReference type="ARBA" id="ARBA00038087"/>
    </source>
</evidence>
<keyword evidence="6" id="KW-1185">Reference proteome</keyword>
<dbReference type="Pfam" id="PF26078">
    <property type="entry name" value="Baseplate_J_M"/>
    <property type="match status" value="1"/>
</dbReference>
<accession>A0A1G8WCZ3</accession>
<reference evidence="6" key="1">
    <citation type="submission" date="2016-10" db="EMBL/GenBank/DDBJ databases">
        <authorList>
            <person name="Varghese N."/>
            <person name="Submissions S."/>
        </authorList>
    </citation>
    <scope>NUCLEOTIDE SEQUENCE [LARGE SCALE GENOMIC DNA]</scope>
    <source>
        <strain evidence="6">DSM 4771</strain>
    </source>
</reference>
<name>A0A1G8WCZ3_9BACI</name>
<dbReference type="InterPro" id="IPR058531">
    <property type="entry name" value="Baseplate_J_M"/>
</dbReference>
<dbReference type="InterPro" id="IPR058530">
    <property type="entry name" value="Baseplate_J-like_C"/>
</dbReference>
<evidence type="ECO:0000259" key="2">
    <source>
        <dbReference type="Pfam" id="PF04865"/>
    </source>
</evidence>
<evidence type="ECO:0000259" key="4">
    <source>
        <dbReference type="Pfam" id="PF26079"/>
    </source>
</evidence>
<protein>
    <submittedName>
        <fullName evidence="5">Uncharacterized phage protein gp47/JayE</fullName>
    </submittedName>
</protein>
<evidence type="ECO:0000313" key="5">
    <source>
        <dbReference type="EMBL" id="SDJ76114.1"/>
    </source>
</evidence>
<feature type="domain" description="Baseplate J-like C-terminal" evidence="4">
    <location>
        <begin position="266"/>
        <end position="350"/>
    </location>
</feature>
<dbReference type="InterPro" id="IPR052399">
    <property type="entry name" value="Phage_Baseplate_Assmbl_Protein"/>
</dbReference>